<geneLocation type="mitochondrion" evidence="20"/>
<evidence type="ECO:0000256" key="7">
    <source>
        <dbReference type="ARBA" id="ARBA00022660"/>
    </source>
</evidence>
<feature type="transmembrane region" description="Helical" evidence="18">
    <location>
        <begin position="260"/>
        <end position="286"/>
    </location>
</feature>
<evidence type="ECO:0000256" key="8">
    <source>
        <dbReference type="ARBA" id="ARBA00022692"/>
    </source>
</evidence>
<feature type="domain" description="NADH:quinone oxidoreductase/Mrp antiporter transmembrane" evidence="19">
    <location>
        <begin position="17"/>
        <end position="279"/>
    </location>
</feature>
<dbReference type="Pfam" id="PF00361">
    <property type="entry name" value="Proton_antipo_M"/>
    <property type="match status" value="1"/>
</dbReference>
<protein>
    <recommendedName>
        <fullName evidence="5 18">NADH-ubiquinone oxidoreductase chain 2</fullName>
        <ecNumber evidence="4 18">7.1.1.2</ecNumber>
    </recommendedName>
</protein>
<feature type="transmembrane region" description="Helical" evidence="18">
    <location>
        <begin position="229"/>
        <end position="248"/>
    </location>
</feature>
<gene>
    <name evidence="20" type="primary">nad2</name>
</gene>
<feature type="transmembrane region" description="Helical" evidence="18">
    <location>
        <begin position="307"/>
        <end position="328"/>
    </location>
</feature>
<keyword evidence="10 18" id="KW-1278">Translocase</keyword>
<comment type="catalytic activity">
    <reaction evidence="17 18">
        <text>a ubiquinone + NADH + 5 H(+)(in) = a ubiquinol + NAD(+) + 4 H(+)(out)</text>
        <dbReference type="Rhea" id="RHEA:29091"/>
        <dbReference type="Rhea" id="RHEA-COMP:9565"/>
        <dbReference type="Rhea" id="RHEA-COMP:9566"/>
        <dbReference type="ChEBI" id="CHEBI:15378"/>
        <dbReference type="ChEBI" id="CHEBI:16389"/>
        <dbReference type="ChEBI" id="CHEBI:17976"/>
        <dbReference type="ChEBI" id="CHEBI:57540"/>
        <dbReference type="ChEBI" id="CHEBI:57945"/>
        <dbReference type="EC" id="7.1.1.2"/>
    </reaction>
</comment>
<keyword evidence="8 18" id="KW-0812">Transmembrane</keyword>
<keyword evidence="11 18" id="KW-0249">Electron transport</keyword>
<dbReference type="AlphaFoldDB" id="A0A3G3MEL4"/>
<dbReference type="InterPro" id="IPR050175">
    <property type="entry name" value="Complex_I_Subunit_2"/>
</dbReference>
<keyword evidence="16 18" id="KW-0472">Membrane</keyword>
<comment type="function">
    <text evidence="1">Core subunit of the mitochondrial membrane respiratory chain NADH dehydrogenase (Complex I) that is believed to belong to the minimal assembly required for catalysis. Complex I functions in the transfer of electrons from NADH to the respiratory chain. The immediate electron acceptor for the enzyme is believed to be ubiquinone.</text>
</comment>
<dbReference type="PRINTS" id="PR01436">
    <property type="entry name" value="NADHDHGNASE2"/>
</dbReference>
<keyword evidence="13 18" id="KW-0520">NAD</keyword>
<keyword evidence="9 18" id="KW-0999">Mitochondrion inner membrane</keyword>
<dbReference type="InterPro" id="IPR001750">
    <property type="entry name" value="ND/Mrp_TM"/>
</dbReference>
<keyword evidence="7 18" id="KW-0679">Respiratory chain</keyword>
<sequence length="331" mass="37922">MMFFLTLMMGTLIAVSSYSWLTMWIGLEINLLSFIPLMKENKNLFASEAALKYFITQAMASSILLFSIISSFNMNEQIYSNMSFYITLILNSSLLTKMGAAPFHFWFPEVMEGLNWMNSMIMLTWQKIAPFILIMFNMNMTMMISCVIISSSVIGGLMGLNQTSLRKILAFSSINHIGWMLSSLLNSQSIWLTYFVIYSVISINLIVIFEKMNTYKINSLTSTLNKNKLIKFFFILNFLSLGGLPPFLGFMPKWLTINNLIISNFIIVSLILIISTLITLFMYLRLTFSTLTINQSESLINTKLNQSWPIIYFNFITLSGLLSCTMIFNTH</sequence>
<evidence type="ECO:0000313" key="20">
    <source>
        <dbReference type="EMBL" id="AYR05270.1"/>
    </source>
</evidence>
<reference evidence="20" key="2">
    <citation type="submission" date="2018-09" db="EMBL/GenBank/DDBJ databases">
        <authorList>
            <person name="James G."/>
        </authorList>
    </citation>
    <scope>NUCLEOTIDE SEQUENCE</scope>
</reference>
<comment type="subcellular location">
    <subcellularLocation>
        <location evidence="2 18">Mitochondrion inner membrane</location>
        <topology evidence="2 18">Multi-pass membrane protein</topology>
    </subcellularLocation>
</comment>
<evidence type="ECO:0000256" key="15">
    <source>
        <dbReference type="ARBA" id="ARBA00023128"/>
    </source>
</evidence>
<feature type="transmembrane region" description="Helical" evidence="18">
    <location>
        <begin position="53"/>
        <end position="72"/>
    </location>
</feature>
<dbReference type="GO" id="GO:0008137">
    <property type="term" value="F:NADH dehydrogenase (ubiquinone) activity"/>
    <property type="evidence" value="ECO:0007669"/>
    <property type="project" value="UniProtKB-EC"/>
</dbReference>
<evidence type="ECO:0000256" key="17">
    <source>
        <dbReference type="ARBA" id="ARBA00049551"/>
    </source>
</evidence>
<keyword evidence="6" id="KW-0813">Transport</keyword>
<comment type="function">
    <text evidence="18">Core subunit of the mitochondrial membrane respiratory chain NADH dehydrogenase (Complex I) which catalyzes electron transfer from NADH through the respiratory chain, using ubiquinone as an electron acceptor. Essential for the catalytic activity and assembly of complex I.</text>
</comment>
<evidence type="ECO:0000259" key="19">
    <source>
        <dbReference type="Pfam" id="PF00361"/>
    </source>
</evidence>
<evidence type="ECO:0000256" key="4">
    <source>
        <dbReference type="ARBA" id="ARBA00012944"/>
    </source>
</evidence>
<evidence type="ECO:0000256" key="18">
    <source>
        <dbReference type="RuleBase" id="RU003403"/>
    </source>
</evidence>
<dbReference type="EC" id="7.1.1.2" evidence="4 18"/>
<dbReference type="InterPro" id="IPR003917">
    <property type="entry name" value="NADH_UbQ_OxRdtase_chain2"/>
</dbReference>
<evidence type="ECO:0000256" key="1">
    <source>
        <dbReference type="ARBA" id="ARBA00003257"/>
    </source>
</evidence>
<proteinExistence type="inferred from homology"/>
<feature type="transmembrane region" description="Helical" evidence="18">
    <location>
        <begin position="128"/>
        <end position="156"/>
    </location>
</feature>
<evidence type="ECO:0000256" key="13">
    <source>
        <dbReference type="ARBA" id="ARBA00023027"/>
    </source>
</evidence>
<dbReference type="GO" id="GO:0006120">
    <property type="term" value="P:mitochondrial electron transport, NADH to ubiquinone"/>
    <property type="evidence" value="ECO:0007669"/>
    <property type="project" value="InterPro"/>
</dbReference>
<feature type="transmembrane region" description="Helical" evidence="18">
    <location>
        <begin position="191"/>
        <end position="209"/>
    </location>
</feature>
<evidence type="ECO:0000256" key="9">
    <source>
        <dbReference type="ARBA" id="ARBA00022792"/>
    </source>
</evidence>
<reference evidence="20" key="1">
    <citation type="journal article" date="2015" name="Mol. Biol. Evol.">
        <title>Soup to Tree: The Phylogeny of Beetles Inferred by Mitochondrial Metagenomics of a Bornean Rainforest Sample.</title>
        <authorList>
            <person name="Crampton-Platt A."/>
            <person name="Timmermans M.J."/>
            <person name="Gimmel M.L."/>
            <person name="Kutty S.N."/>
            <person name="Cockerill T.D."/>
            <person name="Vun Khen C."/>
            <person name="Vogler A.P."/>
        </authorList>
    </citation>
    <scope>NUCLEOTIDE SEQUENCE</scope>
</reference>
<keyword evidence="14 18" id="KW-0830">Ubiquinone</keyword>
<evidence type="ECO:0000256" key="16">
    <source>
        <dbReference type="ARBA" id="ARBA00023136"/>
    </source>
</evidence>
<evidence type="ECO:0000256" key="5">
    <source>
        <dbReference type="ARBA" id="ARBA00021008"/>
    </source>
</evidence>
<organism evidence="20">
    <name type="scientific">Coleoptera sp. ACP-2013</name>
    <dbReference type="NCBI Taxonomy" id="2485033"/>
    <lineage>
        <taxon>Eukaryota</taxon>
        <taxon>Metazoa</taxon>
        <taxon>Ecdysozoa</taxon>
        <taxon>Arthropoda</taxon>
        <taxon>Hexapoda</taxon>
        <taxon>Insecta</taxon>
        <taxon>Pterygota</taxon>
        <taxon>Neoptera</taxon>
        <taxon>Endopterygota</taxon>
        <taxon>Coleoptera</taxon>
    </lineage>
</organism>
<evidence type="ECO:0000256" key="14">
    <source>
        <dbReference type="ARBA" id="ARBA00023075"/>
    </source>
</evidence>
<dbReference type="EMBL" id="MH940191">
    <property type="protein sequence ID" value="AYR05270.1"/>
    <property type="molecule type" value="Genomic_DNA"/>
</dbReference>
<comment type="similarity">
    <text evidence="3 18">Belongs to the complex I subunit 2 family.</text>
</comment>
<evidence type="ECO:0000256" key="10">
    <source>
        <dbReference type="ARBA" id="ARBA00022967"/>
    </source>
</evidence>
<dbReference type="GO" id="GO:0005743">
    <property type="term" value="C:mitochondrial inner membrane"/>
    <property type="evidence" value="ECO:0007669"/>
    <property type="project" value="UniProtKB-SubCell"/>
</dbReference>
<keyword evidence="15 18" id="KW-0496">Mitochondrion</keyword>
<dbReference type="PANTHER" id="PTHR46552">
    <property type="entry name" value="NADH-UBIQUINONE OXIDOREDUCTASE CHAIN 2"/>
    <property type="match status" value="1"/>
</dbReference>
<evidence type="ECO:0000256" key="12">
    <source>
        <dbReference type="ARBA" id="ARBA00022989"/>
    </source>
</evidence>
<evidence type="ECO:0000256" key="6">
    <source>
        <dbReference type="ARBA" id="ARBA00022448"/>
    </source>
</evidence>
<accession>A0A3G3MEL4</accession>
<keyword evidence="12 18" id="KW-1133">Transmembrane helix</keyword>
<evidence type="ECO:0000256" key="3">
    <source>
        <dbReference type="ARBA" id="ARBA00007012"/>
    </source>
</evidence>
<evidence type="ECO:0000256" key="11">
    <source>
        <dbReference type="ARBA" id="ARBA00022982"/>
    </source>
</evidence>
<dbReference type="PANTHER" id="PTHR46552:SF1">
    <property type="entry name" value="NADH-UBIQUINONE OXIDOREDUCTASE CHAIN 2"/>
    <property type="match status" value="1"/>
</dbReference>
<name>A0A3G3MEL4_9COLE</name>
<feature type="transmembrane region" description="Helical" evidence="18">
    <location>
        <begin position="84"/>
        <end position="108"/>
    </location>
</feature>
<evidence type="ECO:0000256" key="2">
    <source>
        <dbReference type="ARBA" id="ARBA00004448"/>
    </source>
</evidence>